<dbReference type="PANTHER" id="PTHR34095">
    <property type="entry name" value="39S RIBOSOMAL PROTEIN L55, MITOCHONDRIAL"/>
    <property type="match status" value="1"/>
</dbReference>
<evidence type="ECO:0000313" key="1">
    <source>
        <dbReference type="EMBL" id="KAL2090089.1"/>
    </source>
</evidence>
<accession>A0ABD1JT83</accession>
<dbReference type="PANTHER" id="PTHR34095:SF1">
    <property type="entry name" value="LARGE RIBOSOMAL SUBUNIT PROTEIN ML55"/>
    <property type="match status" value="1"/>
</dbReference>
<keyword evidence="2" id="KW-1185">Reference proteome</keyword>
<evidence type="ECO:0000313" key="2">
    <source>
        <dbReference type="Proteomes" id="UP001591681"/>
    </source>
</evidence>
<dbReference type="InterPro" id="IPR018615">
    <property type="entry name" value="Ribosomal_mL55"/>
</dbReference>
<dbReference type="Pfam" id="PF09776">
    <property type="entry name" value="Mitoc_L55"/>
    <property type="match status" value="1"/>
</dbReference>
<proteinExistence type="predicted"/>
<dbReference type="InterPro" id="IPR044884">
    <property type="entry name" value="Ribosomal_mL55_sf"/>
</dbReference>
<evidence type="ECO:0008006" key="3">
    <source>
        <dbReference type="Google" id="ProtNLM"/>
    </source>
</evidence>
<organism evidence="1 2">
    <name type="scientific">Coilia grayii</name>
    <name type="common">Gray's grenadier anchovy</name>
    <dbReference type="NCBI Taxonomy" id="363190"/>
    <lineage>
        <taxon>Eukaryota</taxon>
        <taxon>Metazoa</taxon>
        <taxon>Chordata</taxon>
        <taxon>Craniata</taxon>
        <taxon>Vertebrata</taxon>
        <taxon>Euteleostomi</taxon>
        <taxon>Actinopterygii</taxon>
        <taxon>Neopterygii</taxon>
        <taxon>Teleostei</taxon>
        <taxon>Clupei</taxon>
        <taxon>Clupeiformes</taxon>
        <taxon>Clupeoidei</taxon>
        <taxon>Engraulidae</taxon>
        <taxon>Coilinae</taxon>
        <taxon>Coilia</taxon>
    </lineage>
</organism>
<dbReference type="Proteomes" id="UP001591681">
    <property type="component" value="Unassembled WGS sequence"/>
</dbReference>
<gene>
    <name evidence="1" type="ORF">ACEWY4_014777</name>
</gene>
<dbReference type="Gene3D" id="6.20.130.20">
    <property type="entry name" value="Mitochondrial ribosomal protein L55"/>
    <property type="match status" value="1"/>
</dbReference>
<name>A0ABD1JT83_9TELE</name>
<protein>
    <recommendedName>
        <fullName evidence="3">39S ribosomal protein L55, mitochondrial</fullName>
    </recommendedName>
</protein>
<dbReference type="AlphaFoldDB" id="A0ABD1JT83"/>
<dbReference type="EMBL" id="JBHFQA010000012">
    <property type="protein sequence ID" value="KAL2090089.1"/>
    <property type="molecule type" value="Genomic_DNA"/>
</dbReference>
<sequence length="131" mass="15395">MALNKTWMAKTCLLRCVKNALCERAFAAAGLHTTGLHQNSNRTSIVRCTRSKYERQYPVLLVQTDGSTINIRYKEPRRILQMPVDITALSDEERKVRLRKRDPKKTVAKKDKDEFKDDFKVDDYSQFWKKK</sequence>
<reference evidence="1 2" key="1">
    <citation type="submission" date="2024-09" db="EMBL/GenBank/DDBJ databases">
        <title>A chromosome-level genome assembly of Gray's grenadier anchovy, Coilia grayii.</title>
        <authorList>
            <person name="Fu Z."/>
        </authorList>
    </citation>
    <scope>NUCLEOTIDE SEQUENCE [LARGE SCALE GENOMIC DNA]</scope>
    <source>
        <strain evidence="1">G4</strain>
        <tissue evidence="1">Muscle</tissue>
    </source>
</reference>
<comment type="caution">
    <text evidence="1">The sequence shown here is derived from an EMBL/GenBank/DDBJ whole genome shotgun (WGS) entry which is preliminary data.</text>
</comment>